<accession>A0ABR5AGB5</accession>
<evidence type="ECO:0000256" key="2">
    <source>
        <dbReference type="ARBA" id="ARBA00022692"/>
    </source>
</evidence>
<dbReference type="Gene3D" id="2.40.50.140">
    <property type="entry name" value="Nucleic acid-binding proteins"/>
    <property type="match status" value="1"/>
</dbReference>
<gene>
    <name evidence="7" type="ORF">SD70_16250</name>
</gene>
<evidence type="ECO:0000313" key="7">
    <source>
        <dbReference type="EMBL" id="KIL40069.1"/>
    </source>
</evidence>
<dbReference type="InterPro" id="IPR052165">
    <property type="entry name" value="Membrane_assoc_protease"/>
</dbReference>
<evidence type="ECO:0000256" key="3">
    <source>
        <dbReference type="ARBA" id="ARBA00022989"/>
    </source>
</evidence>
<keyword evidence="2 5" id="KW-0812">Transmembrane</keyword>
<keyword evidence="8" id="KW-1185">Reference proteome</keyword>
<name>A0ABR5AGB5_9BACL</name>
<feature type="transmembrane region" description="Helical" evidence="5">
    <location>
        <begin position="36"/>
        <end position="67"/>
    </location>
</feature>
<reference evidence="7 8" key="1">
    <citation type="submission" date="2014-12" db="EMBL/GenBank/DDBJ databases">
        <title>Draft genome sequence of Paenibacillus kamchatkensis strain B-2647.</title>
        <authorList>
            <person name="Karlyshev A.V."/>
            <person name="Kudryashova E.B."/>
        </authorList>
    </citation>
    <scope>NUCLEOTIDE SEQUENCE [LARGE SCALE GENOMIC DNA]</scope>
    <source>
        <strain evidence="7 8">VKM B-2647</strain>
    </source>
</reference>
<dbReference type="InterPro" id="IPR002810">
    <property type="entry name" value="NfeD-like_C"/>
</dbReference>
<dbReference type="RefSeq" id="WP_041048576.1">
    <property type="nucleotide sequence ID" value="NZ_JXAK01000027.1"/>
</dbReference>
<evidence type="ECO:0000259" key="6">
    <source>
        <dbReference type="Pfam" id="PF01957"/>
    </source>
</evidence>
<organism evidence="7 8">
    <name type="scientific">Gordoniibacillus kamchatkensis</name>
    <dbReference type="NCBI Taxonomy" id="1590651"/>
    <lineage>
        <taxon>Bacteria</taxon>
        <taxon>Bacillati</taxon>
        <taxon>Bacillota</taxon>
        <taxon>Bacilli</taxon>
        <taxon>Bacillales</taxon>
        <taxon>Paenibacillaceae</taxon>
        <taxon>Gordoniibacillus</taxon>
    </lineage>
</organism>
<dbReference type="PANTHER" id="PTHR33507">
    <property type="entry name" value="INNER MEMBRANE PROTEIN YBBJ"/>
    <property type="match status" value="1"/>
</dbReference>
<dbReference type="Pfam" id="PF01957">
    <property type="entry name" value="NfeD"/>
    <property type="match status" value="1"/>
</dbReference>
<dbReference type="EMBL" id="JXAK01000027">
    <property type="protein sequence ID" value="KIL40069.1"/>
    <property type="molecule type" value="Genomic_DNA"/>
</dbReference>
<comment type="caution">
    <text evidence="7">The sequence shown here is derived from an EMBL/GenBank/DDBJ whole genome shotgun (WGS) entry which is preliminary data.</text>
</comment>
<dbReference type="SUPFAM" id="SSF141322">
    <property type="entry name" value="NfeD domain-like"/>
    <property type="match status" value="1"/>
</dbReference>
<dbReference type="Proteomes" id="UP000031967">
    <property type="component" value="Unassembled WGS sequence"/>
</dbReference>
<evidence type="ECO:0000256" key="5">
    <source>
        <dbReference type="SAM" id="Phobius"/>
    </source>
</evidence>
<proteinExistence type="predicted"/>
<evidence type="ECO:0000256" key="4">
    <source>
        <dbReference type="ARBA" id="ARBA00023136"/>
    </source>
</evidence>
<evidence type="ECO:0000313" key="8">
    <source>
        <dbReference type="Proteomes" id="UP000031967"/>
    </source>
</evidence>
<dbReference type="InterPro" id="IPR012340">
    <property type="entry name" value="NA-bd_OB-fold"/>
</dbReference>
<comment type="subcellular location">
    <subcellularLocation>
        <location evidence="1">Membrane</location>
        <topology evidence="1">Multi-pass membrane protein</topology>
    </subcellularLocation>
</comment>
<dbReference type="PANTHER" id="PTHR33507:SF3">
    <property type="entry name" value="INNER MEMBRANE PROTEIN YBBJ"/>
    <property type="match status" value="1"/>
</dbReference>
<keyword evidence="3 5" id="KW-1133">Transmembrane helix</keyword>
<sequence>MLWIAWLIVAVLCVLIEVQTGTFYFLLLGGAALVSMGFALTGVSLLVQAFIFAGTALLLYAVALPYLKRKLGQRRDAVFPPAGQLVGQTAIVAAEIRPGEVGQAKVNGELWSAVSDETVGVGEQVVIVQVKVTKLVVRKG</sequence>
<protein>
    <recommendedName>
        <fullName evidence="6">NfeD-like C-terminal domain-containing protein</fullName>
    </recommendedName>
</protein>
<feature type="domain" description="NfeD-like C-terminal" evidence="6">
    <location>
        <begin position="83"/>
        <end position="139"/>
    </location>
</feature>
<evidence type="ECO:0000256" key="1">
    <source>
        <dbReference type="ARBA" id="ARBA00004141"/>
    </source>
</evidence>
<keyword evidence="4 5" id="KW-0472">Membrane</keyword>